<feature type="compositionally biased region" description="Polar residues" evidence="9">
    <location>
        <begin position="64"/>
        <end position="85"/>
    </location>
</feature>
<dbReference type="PROSITE" id="PS51675">
    <property type="entry name" value="SAM_MT_TRM10"/>
    <property type="match status" value="1"/>
</dbReference>
<evidence type="ECO:0000256" key="4">
    <source>
        <dbReference type="ARBA" id="ARBA00022679"/>
    </source>
</evidence>
<reference evidence="11" key="1">
    <citation type="journal article" date="2023" name="Mol. Phylogenet. Evol.">
        <title>Genome-scale phylogeny and comparative genomics of the fungal order Sordariales.</title>
        <authorList>
            <person name="Hensen N."/>
            <person name="Bonometti L."/>
            <person name="Westerberg I."/>
            <person name="Brannstrom I.O."/>
            <person name="Guillou S."/>
            <person name="Cros-Aarteil S."/>
            <person name="Calhoun S."/>
            <person name="Haridas S."/>
            <person name="Kuo A."/>
            <person name="Mondo S."/>
            <person name="Pangilinan J."/>
            <person name="Riley R."/>
            <person name="LaButti K."/>
            <person name="Andreopoulos B."/>
            <person name="Lipzen A."/>
            <person name="Chen C."/>
            <person name="Yan M."/>
            <person name="Daum C."/>
            <person name="Ng V."/>
            <person name="Clum A."/>
            <person name="Steindorff A."/>
            <person name="Ohm R.A."/>
            <person name="Martin F."/>
            <person name="Silar P."/>
            <person name="Natvig D.O."/>
            <person name="Lalanne C."/>
            <person name="Gautier V."/>
            <person name="Ament-Velasquez S.L."/>
            <person name="Kruys A."/>
            <person name="Hutchinson M.I."/>
            <person name="Powell A.J."/>
            <person name="Barry K."/>
            <person name="Miller A.N."/>
            <person name="Grigoriev I.V."/>
            <person name="Debuchy R."/>
            <person name="Gladieux P."/>
            <person name="Hiltunen Thoren M."/>
            <person name="Johannesson H."/>
        </authorList>
    </citation>
    <scope>NUCLEOTIDE SEQUENCE</scope>
    <source>
        <strain evidence="11">PSN293</strain>
    </source>
</reference>
<accession>A0AAN6YKK0</accession>
<feature type="region of interest" description="Disordered" evidence="9">
    <location>
        <begin position="382"/>
        <end position="446"/>
    </location>
</feature>
<feature type="domain" description="SAM-dependent MTase TRM10-type" evidence="10">
    <location>
        <begin position="141"/>
        <end position="382"/>
    </location>
</feature>
<evidence type="ECO:0000256" key="5">
    <source>
        <dbReference type="ARBA" id="ARBA00022691"/>
    </source>
</evidence>
<feature type="compositionally biased region" description="Basic and acidic residues" evidence="9">
    <location>
        <begin position="394"/>
        <end position="410"/>
    </location>
</feature>
<evidence type="ECO:0000256" key="6">
    <source>
        <dbReference type="ARBA" id="ARBA00031792"/>
    </source>
</evidence>
<feature type="compositionally biased region" description="Basic and acidic residues" evidence="9">
    <location>
        <begin position="30"/>
        <end position="55"/>
    </location>
</feature>
<dbReference type="PANTHER" id="PTHR13563:SF13">
    <property type="entry name" value="TRNA METHYLTRANSFERASE 10 HOMOLOG A"/>
    <property type="match status" value="1"/>
</dbReference>
<keyword evidence="3" id="KW-0489">Methyltransferase</keyword>
<dbReference type="InterPro" id="IPR038459">
    <property type="entry name" value="MT_TRM10-typ_sf"/>
</dbReference>
<name>A0AAN6YKK0_9PEZI</name>
<evidence type="ECO:0000256" key="9">
    <source>
        <dbReference type="SAM" id="MobiDB-lite"/>
    </source>
</evidence>
<evidence type="ECO:0000256" key="8">
    <source>
        <dbReference type="ARBA" id="ARBA00048434"/>
    </source>
</evidence>
<dbReference type="EC" id="2.1.1.221" evidence="1"/>
<dbReference type="AlphaFoldDB" id="A0AAN6YKK0"/>
<keyword evidence="12" id="KW-1185">Reference proteome</keyword>
<dbReference type="Proteomes" id="UP001301769">
    <property type="component" value="Unassembled WGS sequence"/>
</dbReference>
<evidence type="ECO:0000259" key="10">
    <source>
        <dbReference type="PROSITE" id="PS51675"/>
    </source>
</evidence>
<feature type="region of interest" description="Disordered" evidence="9">
    <location>
        <begin position="1"/>
        <end position="122"/>
    </location>
</feature>
<gene>
    <name evidence="11" type="ORF">QBC37DRAFT_199363</name>
</gene>
<organism evidence="11 12">
    <name type="scientific">Rhypophila decipiens</name>
    <dbReference type="NCBI Taxonomy" id="261697"/>
    <lineage>
        <taxon>Eukaryota</taxon>
        <taxon>Fungi</taxon>
        <taxon>Dikarya</taxon>
        <taxon>Ascomycota</taxon>
        <taxon>Pezizomycotina</taxon>
        <taxon>Sordariomycetes</taxon>
        <taxon>Sordariomycetidae</taxon>
        <taxon>Sordariales</taxon>
        <taxon>Naviculisporaceae</taxon>
        <taxon>Rhypophila</taxon>
    </lineage>
</organism>
<dbReference type="GO" id="GO:0000049">
    <property type="term" value="F:tRNA binding"/>
    <property type="evidence" value="ECO:0007669"/>
    <property type="project" value="TreeGrafter"/>
</dbReference>
<feature type="compositionally biased region" description="Basic residues" evidence="9">
    <location>
        <begin position="101"/>
        <end position="117"/>
    </location>
</feature>
<dbReference type="EMBL" id="MU858053">
    <property type="protein sequence ID" value="KAK4218387.1"/>
    <property type="molecule type" value="Genomic_DNA"/>
</dbReference>
<protein>
    <recommendedName>
        <fullName evidence="2">tRNA (guanine(9)-N1)-methyltransferase</fullName>
        <ecNumber evidence="1">2.1.1.221</ecNumber>
    </recommendedName>
    <alternativeName>
        <fullName evidence="7">tRNA methyltransferase 10</fullName>
    </alternativeName>
    <alternativeName>
        <fullName evidence="6">tRNA(m1G9)-methyltransferase</fullName>
    </alternativeName>
</protein>
<dbReference type="PANTHER" id="PTHR13563">
    <property type="entry name" value="TRNA (GUANINE-9-) METHYLTRANSFERASE"/>
    <property type="match status" value="1"/>
</dbReference>
<dbReference type="InterPro" id="IPR028564">
    <property type="entry name" value="MT_TRM10-typ"/>
</dbReference>
<dbReference type="Gene3D" id="3.40.1280.30">
    <property type="match status" value="1"/>
</dbReference>
<dbReference type="GO" id="GO:0052905">
    <property type="term" value="F:tRNA (guanosine(9)-N1)-methyltransferase activity"/>
    <property type="evidence" value="ECO:0007669"/>
    <property type="project" value="UniProtKB-EC"/>
</dbReference>
<sequence>MADESPELAGKIPQSTAATQAASPLSSTSDGKRKADFESEEVVEQHESKKLKPSDDEAGDNDDQSVTAASEDTNGGQEAQQPSKNQLKRLRRQAAYEAFKAGRKDKRKEKRHEKQAKKRAEKEAKIAEAIAAGIDPATVLQNPEPWKPFPVPLAFVIDCDFEQYMREPEIVSLSSQITRAYSQNRKAKYQAHLWVTSWGGALKTRFETILKNAHLQWRGVRTTSDDFKSANELVKSDMTGEMIDVIKPSEDNRRSLKLEAETISNGVANEEPKPEPELAEDIDQSIVYLTSESPYTLERLEANTTYVIGGIVDRNREKGLCYKRAQQYKVRTAKLPIGEYMAMQSRYVLTTNQVVEIMAKWLECGDWGEAFMDVIPKRKGGVLKNGESAASTPGEDHDDRADAEGGKGQEEAVEEPAAVPSQGDVAMEDTPESKALGPSGRSDACT</sequence>
<feature type="compositionally biased region" description="Polar residues" evidence="9">
    <location>
        <begin position="13"/>
        <end position="29"/>
    </location>
</feature>
<evidence type="ECO:0000256" key="1">
    <source>
        <dbReference type="ARBA" id="ARBA00012797"/>
    </source>
</evidence>
<dbReference type="GO" id="GO:0002939">
    <property type="term" value="P:tRNA N1-guanine methylation"/>
    <property type="evidence" value="ECO:0007669"/>
    <property type="project" value="TreeGrafter"/>
</dbReference>
<dbReference type="CDD" id="cd18089">
    <property type="entry name" value="SPOUT_Trm10-like"/>
    <property type="match status" value="1"/>
</dbReference>
<evidence type="ECO:0000256" key="7">
    <source>
        <dbReference type="ARBA" id="ARBA00032166"/>
    </source>
</evidence>
<proteinExistence type="predicted"/>
<dbReference type="GO" id="GO:0005634">
    <property type="term" value="C:nucleus"/>
    <property type="evidence" value="ECO:0007669"/>
    <property type="project" value="TreeGrafter"/>
</dbReference>
<evidence type="ECO:0000256" key="2">
    <source>
        <dbReference type="ARBA" id="ARBA00020451"/>
    </source>
</evidence>
<comment type="catalytic activity">
    <reaction evidence="8">
        <text>guanosine(9) in tRNA + S-adenosyl-L-methionine = N(1)-methylguanosine(9) in tRNA + S-adenosyl-L-homocysteine + H(+)</text>
        <dbReference type="Rhea" id="RHEA:43156"/>
        <dbReference type="Rhea" id="RHEA-COMP:10367"/>
        <dbReference type="Rhea" id="RHEA-COMP:10368"/>
        <dbReference type="ChEBI" id="CHEBI:15378"/>
        <dbReference type="ChEBI" id="CHEBI:57856"/>
        <dbReference type="ChEBI" id="CHEBI:59789"/>
        <dbReference type="ChEBI" id="CHEBI:73542"/>
        <dbReference type="ChEBI" id="CHEBI:74269"/>
        <dbReference type="EC" id="2.1.1.221"/>
    </reaction>
</comment>
<evidence type="ECO:0000313" key="11">
    <source>
        <dbReference type="EMBL" id="KAK4218387.1"/>
    </source>
</evidence>
<reference evidence="11" key="2">
    <citation type="submission" date="2023-05" db="EMBL/GenBank/DDBJ databases">
        <authorList>
            <consortium name="Lawrence Berkeley National Laboratory"/>
            <person name="Steindorff A."/>
            <person name="Hensen N."/>
            <person name="Bonometti L."/>
            <person name="Westerberg I."/>
            <person name="Brannstrom I.O."/>
            <person name="Guillou S."/>
            <person name="Cros-Aarteil S."/>
            <person name="Calhoun S."/>
            <person name="Haridas S."/>
            <person name="Kuo A."/>
            <person name="Mondo S."/>
            <person name="Pangilinan J."/>
            <person name="Riley R."/>
            <person name="Labutti K."/>
            <person name="Andreopoulos B."/>
            <person name="Lipzen A."/>
            <person name="Chen C."/>
            <person name="Yanf M."/>
            <person name="Daum C."/>
            <person name="Ng V."/>
            <person name="Clum A."/>
            <person name="Ohm R."/>
            <person name="Martin F."/>
            <person name="Silar P."/>
            <person name="Natvig D."/>
            <person name="Lalanne C."/>
            <person name="Gautier V."/>
            <person name="Ament-Velasquez S.L."/>
            <person name="Kruys A."/>
            <person name="Hutchinson M.I."/>
            <person name="Powell A.J."/>
            <person name="Barry K."/>
            <person name="Miller A.N."/>
            <person name="Grigoriev I.V."/>
            <person name="Debuchy R."/>
            <person name="Gladieux P."/>
            <person name="Thoren M.H."/>
            <person name="Johannesson H."/>
        </authorList>
    </citation>
    <scope>NUCLEOTIDE SEQUENCE</scope>
    <source>
        <strain evidence="11">PSN293</strain>
    </source>
</reference>
<evidence type="ECO:0000256" key="3">
    <source>
        <dbReference type="ARBA" id="ARBA00022603"/>
    </source>
</evidence>
<keyword evidence="5" id="KW-0949">S-adenosyl-L-methionine</keyword>
<evidence type="ECO:0000313" key="12">
    <source>
        <dbReference type="Proteomes" id="UP001301769"/>
    </source>
</evidence>
<dbReference type="InterPro" id="IPR007356">
    <property type="entry name" value="tRNA_m1G_MeTrfase_euk"/>
</dbReference>
<keyword evidence="4" id="KW-0808">Transferase</keyword>
<comment type="caution">
    <text evidence="11">The sequence shown here is derived from an EMBL/GenBank/DDBJ whole genome shotgun (WGS) entry which is preliminary data.</text>
</comment>